<evidence type="ECO:0000256" key="3">
    <source>
        <dbReference type="ARBA" id="ARBA00022692"/>
    </source>
</evidence>
<dbReference type="InterPro" id="IPR002293">
    <property type="entry name" value="AA/rel_permease1"/>
</dbReference>
<dbReference type="Gene3D" id="1.20.1740.10">
    <property type="entry name" value="Amino acid/polyamine transporter I"/>
    <property type="match status" value="1"/>
</dbReference>
<keyword evidence="2" id="KW-1003">Cell membrane</keyword>
<feature type="transmembrane region" description="Helical" evidence="6">
    <location>
        <begin position="45"/>
        <end position="69"/>
    </location>
</feature>
<feature type="transmembrane region" description="Helical" evidence="6">
    <location>
        <begin position="279"/>
        <end position="305"/>
    </location>
</feature>
<keyword evidence="5 6" id="KW-0472">Membrane</keyword>
<keyword evidence="4 6" id="KW-1133">Transmembrane helix</keyword>
<dbReference type="PANTHER" id="PTHR42770:SF11">
    <property type="entry name" value="INNER MEMBRANE TRANSPORT PROTEIN YBAT"/>
    <property type="match status" value="1"/>
</dbReference>
<keyword evidence="8" id="KW-1185">Reference proteome</keyword>
<gene>
    <name evidence="7" type="ORF">SAMN04488513_11719</name>
</gene>
<evidence type="ECO:0000256" key="1">
    <source>
        <dbReference type="ARBA" id="ARBA00004651"/>
    </source>
</evidence>
<feature type="transmembrane region" description="Helical" evidence="6">
    <location>
        <begin position="161"/>
        <end position="179"/>
    </location>
</feature>
<evidence type="ECO:0000256" key="6">
    <source>
        <dbReference type="SAM" id="Phobius"/>
    </source>
</evidence>
<feature type="transmembrane region" description="Helical" evidence="6">
    <location>
        <begin position="387"/>
        <end position="405"/>
    </location>
</feature>
<evidence type="ECO:0000313" key="8">
    <source>
        <dbReference type="Proteomes" id="UP000184543"/>
    </source>
</evidence>
<dbReference type="STRING" id="192903.SAMN04488513_11719"/>
<accession>A0A1M6P0U0</accession>
<dbReference type="PIRSF" id="PIRSF006060">
    <property type="entry name" value="AA_transporter"/>
    <property type="match status" value="1"/>
</dbReference>
<feature type="transmembrane region" description="Helical" evidence="6">
    <location>
        <begin position="236"/>
        <end position="259"/>
    </location>
</feature>
<feature type="transmembrane region" description="Helical" evidence="6">
    <location>
        <begin position="90"/>
        <end position="112"/>
    </location>
</feature>
<dbReference type="GO" id="GO:0005886">
    <property type="term" value="C:plasma membrane"/>
    <property type="evidence" value="ECO:0007669"/>
    <property type="project" value="UniProtKB-SubCell"/>
</dbReference>
<dbReference type="GO" id="GO:0022857">
    <property type="term" value="F:transmembrane transporter activity"/>
    <property type="evidence" value="ECO:0007669"/>
    <property type="project" value="InterPro"/>
</dbReference>
<dbReference type="Proteomes" id="UP000184543">
    <property type="component" value="Unassembled WGS sequence"/>
</dbReference>
<feature type="transmembrane region" description="Helical" evidence="6">
    <location>
        <begin position="199"/>
        <end position="224"/>
    </location>
</feature>
<dbReference type="Pfam" id="PF13520">
    <property type="entry name" value="AA_permease_2"/>
    <property type="match status" value="1"/>
</dbReference>
<dbReference type="EMBL" id="FQYU01000017">
    <property type="protein sequence ID" value="SHK01575.1"/>
    <property type="molecule type" value="Genomic_DNA"/>
</dbReference>
<dbReference type="InterPro" id="IPR050367">
    <property type="entry name" value="APC_superfamily"/>
</dbReference>
<evidence type="ECO:0000313" key="7">
    <source>
        <dbReference type="EMBL" id="SHK01575.1"/>
    </source>
</evidence>
<feature type="transmembrane region" description="Helical" evidence="6">
    <location>
        <begin position="132"/>
        <end position="149"/>
    </location>
</feature>
<organism evidence="7 8">
    <name type="scientific">Pseudozobellia thermophila</name>
    <dbReference type="NCBI Taxonomy" id="192903"/>
    <lineage>
        <taxon>Bacteria</taxon>
        <taxon>Pseudomonadati</taxon>
        <taxon>Bacteroidota</taxon>
        <taxon>Flavobacteriia</taxon>
        <taxon>Flavobacteriales</taxon>
        <taxon>Flavobacteriaceae</taxon>
        <taxon>Pseudozobellia</taxon>
    </lineage>
</organism>
<feature type="transmembrane region" description="Helical" evidence="6">
    <location>
        <begin position="335"/>
        <end position="352"/>
    </location>
</feature>
<feature type="transmembrane region" description="Helical" evidence="6">
    <location>
        <begin position="12"/>
        <end position="39"/>
    </location>
</feature>
<feature type="transmembrane region" description="Helical" evidence="6">
    <location>
        <begin position="411"/>
        <end position="433"/>
    </location>
</feature>
<evidence type="ECO:0000256" key="2">
    <source>
        <dbReference type="ARBA" id="ARBA00022475"/>
    </source>
</evidence>
<evidence type="ECO:0000256" key="5">
    <source>
        <dbReference type="ARBA" id="ARBA00023136"/>
    </source>
</evidence>
<dbReference type="PANTHER" id="PTHR42770">
    <property type="entry name" value="AMINO ACID TRANSPORTER-RELATED"/>
    <property type="match status" value="1"/>
</dbReference>
<dbReference type="AlphaFoldDB" id="A0A1M6P0U0"/>
<reference evidence="8" key="1">
    <citation type="submission" date="2016-11" db="EMBL/GenBank/DDBJ databases">
        <authorList>
            <person name="Varghese N."/>
            <person name="Submissions S."/>
        </authorList>
    </citation>
    <scope>NUCLEOTIDE SEQUENCE [LARGE SCALE GENOMIC DNA]</scope>
    <source>
        <strain evidence="8">DSM 19858</strain>
    </source>
</reference>
<sequence length="442" mass="47779">MKMTQHRKRNKDLGLAELIAIALGGMVGGGIFTILGISVELIGSLTPVAIVIGGLIAALAAYSYVKLGLFYRDEGATYSFFKRTYPRSKFSASAIGWFIIFGYISTLALYAYTFSSYAISGTDFADNLWLRKGIAVSVIGLFTLINIWSVNGMGKIEDLMVYTKLIVLALISIVLMTHGTTDFATFVANMALDLEQSSLFSILIVSSLTFVAFEGFQLVINAVNEMTDPEKNIPRAIYSSISMAVLIYVVIAMGALFAIPTEEIVANKEFALASGAGNVLGALGTNLVVFGAILATSSAISGTVFGSSRQMAVIAQDGYFPQILGVRKNKSPQNAIIAMALISCLLISVGGLELILEFGSVTFLLVSLLMAIANFKIRKKTNSSTFLTLLSIFGLSIGGILILYYELTNNWQQMTAIVVIYVLLAFGAWKFSFDKKKKLQHK</sequence>
<proteinExistence type="predicted"/>
<name>A0A1M6P0U0_9FLAO</name>
<evidence type="ECO:0000256" key="4">
    <source>
        <dbReference type="ARBA" id="ARBA00022989"/>
    </source>
</evidence>
<feature type="transmembrane region" description="Helical" evidence="6">
    <location>
        <begin position="358"/>
        <end position="375"/>
    </location>
</feature>
<protein>
    <submittedName>
        <fullName evidence="7">Amino acid:proton symporter, ABT family</fullName>
    </submittedName>
</protein>
<keyword evidence="3 6" id="KW-0812">Transmembrane</keyword>
<comment type="subcellular location">
    <subcellularLocation>
        <location evidence="1">Cell membrane</location>
        <topology evidence="1">Multi-pass membrane protein</topology>
    </subcellularLocation>
</comment>